<name>X1ECZ4_9ZZZZ</name>
<protein>
    <submittedName>
        <fullName evidence="1">Uncharacterized protein</fullName>
    </submittedName>
</protein>
<feature type="non-terminal residue" evidence="1">
    <location>
        <position position="68"/>
    </location>
</feature>
<dbReference type="AlphaFoldDB" id="X1ECZ4"/>
<gene>
    <name evidence="1" type="ORF">S01H4_63969</name>
</gene>
<reference evidence="1" key="1">
    <citation type="journal article" date="2014" name="Front. Microbiol.">
        <title>High frequency of phylogenetically diverse reductive dehalogenase-homologous genes in deep subseafloor sedimentary metagenomes.</title>
        <authorList>
            <person name="Kawai M."/>
            <person name="Futagami T."/>
            <person name="Toyoda A."/>
            <person name="Takaki Y."/>
            <person name="Nishi S."/>
            <person name="Hori S."/>
            <person name="Arai W."/>
            <person name="Tsubouchi T."/>
            <person name="Morono Y."/>
            <person name="Uchiyama I."/>
            <person name="Ito T."/>
            <person name="Fujiyama A."/>
            <person name="Inagaki F."/>
            <person name="Takami H."/>
        </authorList>
    </citation>
    <scope>NUCLEOTIDE SEQUENCE</scope>
    <source>
        <strain evidence="1">Expedition CK06-06</strain>
    </source>
</reference>
<dbReference type="Gene3D" id="1.20.120.20">
    <property type="entry name" value="Apolipoprotein"/>
    <property type="match status" value="1"/>
</dbReference>
<proteinExistence type="predicted"/>
<organism evidence="1">
    <name type="scientific">marine sediment metagenome</name>
    <dbReference type="NCBI Taxonomy" id="412755"/>
    <lineage>
        <taxon>unclassified sequences</taxon>
        <taxon>metagenomes</taxon>
        <taxon>ecological metagenomes</taxon>
    </lineage>
</organism>
<comment type="caution">
    <text evidence="1">The sequence shown here is derived from an EMBL/GenBank/DDBJ whole genome shotgun (WGS) entry which is preliminary data.</text>
</comment>
<sequence>MDDHVDRHKTIANDLKPRMEQILEKYLERMDKIIVDLKVRISNLLKEHLNHLKNATDTLQTNLKATVD</sequence>
<accession>X1ECZ4</accession>
<evidence type="ECO:0000313" key="1">
    <source>
        <dbReference type="EMBL" id="GAH06538.1"/>
    </source>
</evidence>
<dbReference type="EMBL" id="BART01038643">
    <property type="protein sequence ID" value="GAH06538.1"/>
    <property type="molecule type" value="Genomic_DNA"/>
</dbReference>